<reference evidence="1 2" key="1">
    <citation type="submission" date="2019-03" db="EMBL/GenBank/DDBJ databases">
        <title>Genomic Encyclopedia of Type Strains, Phase III (KMG-III): the genomes of soil and plant-associated and newly described type strains.</title>
        <authorList>
            <person name="Whitman W."/>
        </authorList>
    </citation>
    <scope>NUCLEOTIDE SEQUENCE [LARGE SCALE GENOMIC DNA]</scope>
    <source>
        <strain evidence="1 2">CECT 5797</strain>
    </source>
</reference>
<dbReference type="RefSeq" id="WP_133634871.1">
    <property type="nucleotide sequence ID" value="NZ_SNZJ01000003.1"/>
</dbReference>
<proteinExistence type="predicted"/>
<dbReference type="Proteomes" id="UP000295212">
    <property type="component" value="Unassembled WGS sequence"/>
</dbReference>
<organism evidence="1 2">
    <name type="scientific">Halomonas ventosae</name>
    <dbReference type="NCBI Taxonomy" id="229007"/>
    <lineage>
        <taxon>Bacteria</taxon>
        <taxon>Pseudomonadati</taxon>
        <taxon>Pseudomonadota</taxon>
        <taxon>Gammaproteobacteria</taxon>
        <taxon>Oceanospirillales</taxon>
        <taxon>Halomonadaceae</taxon>
        <taxon>Halomonas</taxon>
    </lineage>
</organism>
<dbReference type="AlphaFoldDB" id="A0A4R6ZV60"/>
<evidence type="ECO:0000313" key="2">
    <source>
        <dbReference type="Proteomes" id="UP000295212"/>
    </source>
</evidence>
<comment type="caution">
    <text evidence="1">The sequence shown here is derived from an EMBL/GenBank/DDBJ whole genome shotgun (WGS) entry which is preliminary data.</text>
</comment>
<dbReference type="OrthoDB" id="6164372at2"/>
<dbReference type="EMBL" id="SNZJ01000003">
    <property type="protein sequence ID" value="TDR56548.1"/>
    <property type="molecule type" value="Genomic_DNA"/>
</dbReference>
<gene>
    <name evidence="1" type="ORF">DFP85_10360</name>
</gene>
<sequence length="119" mass="12800">MIPLNAPALPDRLTLEALAKCLDPDEPPAVEVQSLDMGVYLVRLHHAGGESLLVDEHGEGRRFTGTQWISRALAPLGLTHGTLTWADVTDEMVGLPETLPVEPAARLAHGTRVAFMTQG</sequence>
<dbReference type="InterPro" id="IPR045508">
    <property type="entry name" value="DUF6482"/>
</dbReference>
<evidence type="ECO:0000313" key="1">
    <source>
        <dbReference type="EMBL" id="TDR56548.1"/>
    </source>
</evidence>
<protein>
    <submittedName>
        <fullName evidence="1">Uncharacterized protein</fullName>
    </submittedName>
</protein>
<name>A0A4R6ZV60_9GAMM</name>
<dbReference type="Pfam" id="PF20090">
    <property type="entry name" value="DUF6482"/>
    <property type="match status" value="1"/>
</dbReference>
<accession>A0A4R6ZV60</accession>